<dbReference type="Proteomes" id="UP000063308">
    <property type="component" value="Chromosome"/>
</dbReference>
<dbReference type="RefSeq" id="WP_060908820.1">
    <property type="nucleotide sequence ID" value="NZ_JAFCKD010000232.1"/>
</dbReference>
<sequence>MKCSSWTISRLSLIVTLIAVSASLARADVIMDWNAKADAIAAEKQILPAPHSRVLSMMHVAMFEAVNAIDRRYAPYKLSLPADRSTSREAAAAVAAHDVLLSVYPDLKPDLDATLTNSLAPIADGESKIAGISLGKEAAMQIIELRANDGSAAPETYRPLTTPGAYVPTTVPLFSTTGATTPWVMVSGSQFRPGPPPALGSEVWTRDVNEIREVGSRSSTTRTPEQTTIGRFWFFVGARTYNPIVRQAAMAKGMDLVDCARLFALTSIAGNDALVAVFDAKYHYNLWRPITAIRNADLTSNPATPRDPSWLPLGETPMHPEYPCAHCITSAAISTVLQSVVGDFGEFSLTSSTAPGVTRKWSRLQDYSDEVSNARIWAGFHYRFSTEVGKDMGRKIGALTVATQLRGVEAMAEPKR</sequence>
<dbReference type="EMBL" id="AP014685">
    <property type="protein sequence ID" value="BAR55079.1"/>
    <property type="molecule type" value="Genomic_DNA"/>
</dbReference>
<evidence type="ECO:0000313" key="3">
    <source>
        <dbReference type="Proteomes" id="UP000063308"/>
    </source>
</evidence>
<feature type="chain" id="PRO_5002418982" evidence="1">
    <location>
        <begin position="28"/>
        <end position="416"/>
    </location>
</feature>
<name>A0A0E4BLX7_9BRAD</name>
<protein>
    <submittedName>
        <fullName evidence="2">Uncharacterized protein</fullName>
    </submittedName>
</protein>
<organism evidence="2 3">
    <name type="scientific">Bradyrhizobium diazoefficiens</name>
    <dbReference type="NCBI Taxonomy" id="1355477"/>
    <lineage>
        <taxon>Bacteria</taxon>
        <taxon>Pseudomonadati</taxon>
        <taxon>Pseudomonadota</taxon>
        <taxon>Alphaproteobacteria</taxon>
        <taxon>Hyphomicrobiales</taxon>
        <taxon>Nitrobacteraceae</taxon>
        <taxon>Bradyrhizobium</taxon>
    </lineage>
</organism>
<accession>A0A0E4BLX7</accession>
<dbReference type="InterPro" id="IPR052559">
    <property type="entry name" value="V-haloperoxidase"/>
</dbReference>
<dbReference type="PANTHER" id="PTHR34599">
    <property type="entry name" value="PEROXIDASE-RELATED"/>
    <property type="match status" value="1"/>
</dbReference>
<proteinExistence type="predicted"/>
<feature type="signal peptide" evidence="1">
    <location>
        <begin position="1"/>
        <end position="27"/>
    </location>
</feature>
<dbReference type="Gene3D" id="1.10.606.20">
    <property type="match status" value="1"/>
</dbReference>
<dbReference type="AlphaFoldDB" id="A0A0E4BLX7"/>
<evidence type="ECO:0000313" key="2">
    <source>
        <dbReference type="EMBL" id="BAR55079.1"/>
    </source>
</evidence>
<dbReference type="InterPro" id="IPR036938">
    <property type="entry name" value="PAP2/HPO_sf"/>
</dbReference>
<dbReference type="CDD" id="cd03398">
    <property type="entry name" value="PAP2_haloperoxidase"/>
    <property type="match status" value="1"/>
</dbReference>
<dbReference type="SUPFAM" id="SSF48317">
    <property type="entry name" value="Acid phosphatase/Vanadium-dependent haloperoxidase"/>
    <property type="match status" value="1"/>
</dbReference>
<keyword evidence="1" id="KW-0732">Signal</keyword>
<dbReference type="PANTHER" id="PTHR34599:SF1">
    <property type="entry name" value="PHOSPHATIDIC ACID PHOSPHATASE TYPE 2_HALOPEROXIDASE DOMAIN-CONTAINING PROTEIN"/>
    <property type="match status" value="1"/>
</dbReference>
<reference evidence="2 3" key="1">
    <citation type="submission" date="2014-11" db="EMBL/GenBank/DDBJ databases">
        <title>Symbiosis island explosion on the genome of extra-slow-growing strains of soybean bradyrhizobia with massive insertion sequences.</title>
        <authorList>
            <person name="Iida T."/>
            <person name="Minamisawa K."/>
        </authorList>
    </citation>
    <scope>NUCLEOTIDE SEQUENCE [LARGE SCALE GENOMIC DNA]</scope>
    <source>
        <strain evidence="2 3">NK6</strain>
    </source>
</reference>
<evidence type="ECO:0000256" key="1">
    <source>
        <dbReference type="SAM" id="SignalP"/>
    </source>
</evidence>
<gene>
    <name evidence="2" type="ORF">NK6_1896</name>
</gene>